<protein>
    <recommendedName>
        <fullName evidence="7">Exostosin GT47 domain-containing protein</fullName>
    </recommendedName>
</protein>
<evidence type="ECO:0000259" key="7">
    <source>
        <dbReference type="Pfam" id="PF03016"/>
    </source>
</evidence>
<feature type="compositionally biased region" description="Basic and acidic residues" evidence="5">
    <location>
        <begin position="125"/>
        <end position="144"/>
    </location>
</feature>
<sequence>MLSLTCAIIAFCIVGWHNAEVLGTLCALPTPERPRFEPQAAQTSDGKCNCTLEYDASSGAIRPNVSCSCTEDACSPIVTEKIVVRQEMPPIADMVREIVKEVAKSGNLSSVDESADSGSGKKTPRKSESAEDRPDPPPEKPIVIEHKPWFVENRTWHYPMRLPRCSMDACFNFSRCDGVDELKIFVYDLPSPPVRYFSKINDTKFFTGDPDRACLFFVFLDAPGPWNPHPKELAHWNGGLNHVLVSFADMWKQKGPPQETIGMASIMVSDMHETTYRAGFDISIPLPANYHLHEFLELRPFERKYFLTFRGLRYLGHSGEGVFRSHDSFRNLHNGDDVIVATSCKHFINDLNREKEPALGAHCDDDEKIHANTTFNDLMNSTFGLVPAGIQPASYRFIEVLSAGSVPVLIADNYVKPFDTLIHWHKCLIQFPTTEMHRIVGSLRAIPREHVAIRQQNCLTIYQEFLKDDSTLMKSSIRALKARFMGVFPALAELTMPWGVSQASPTEVTPK</sequence>
<gene>
    <name evidence="8" type="ORF">AXG93_4027s1050</name>
</gene>
<dbReference type="PANTHER" id="PTHR11062:SF329">
    <property type="entry name" value="EXOSTOSIN GT47 DOMAIN-CONTAINING PROTEIN"/>
    <property type="match status" value="1"/>
</dbReference>
<dbReference type="PANTHER" id="PTHR11062">
    <property type="entry name" value="EXOSTOSIN HEPARAN SULFATE GLYCOSYLTRANSFERASE -RELATED"/>
    <property type="match status" value="1"/>
</dbReference>
<evidence type="ECO:0000313" key="8">
    <source>
        <dbReference type="EMBL" id="OAE28383.1"/>
    </source>
</evidence>
<feature type="region of interest" description="Disordered" evidence="5">
    <location>
        <begin position="107"/>
        <end position="144"/>
    </location>
</feature>
<keyword evidence="6" id="KW-0732">Signal</keyword>
<evidence type="ECO:0000256" key="6">
    <source>
        <dbReference type="SAM" id="SignalP"/>
    </source>
</evidence>
<evidence type="ECO:0000256" key="2">
    <source>
        <dbReference type="ARBA" id="ARBA00010271"/>
    </source>
</evidence>
<dbReference type="EMBL" id="LVLJ01001740">
    <property type="protein sequence ID" value="OAE28383.1"/>
    <property type="molecule type" value="Genomic_DNA"/>
</dbReference>
<keyword evidence="3" id="KW-0735">Signal-anchor</keyword>
<dbReference type="GO" id="GO:0000139">
    <property type="term" value="C:Golgi membrane"/>
    <property type="evidence" value="ECO:0007669"/>
    <property type="project" value="UniProtKB-SubCell"/>
</dbReference>
<evidence type="ECO:0000256" key="1">
    <source>
        <dbReference type="ARBA" id="ARBA00004323"/>
    </source>
</evidence>
<dbReference type="AlphaFoldDB" id="A0A176W6N6"/>
<evidence type="ECO:0000256" key="3">
    <source>
        <dbReference type="ARBA" id="ARBA00022968"/>
    </source>
</evidence>
<keyword evidence="9" id="KW-1185">Reference proteome</keyword>
<name>A0A176W6N6_MARPO</name>
<dbReference type="Pfam" id="PF03016">
    <property type="entry name" value="Exostosin_GT47"/>
    <property type="match status" value="1"/>
</dbReference>
<dbReference type="InterPro" id="IPR004263">
    <property type="entry name" value="Exostosin"/>
</dbReference>
<accession>A0A176W6N6</accession>
<feature type="signal peptide" evidence="6">
    <location>
        <begin position="1"/>
        <end position="19"/>
    </location>
</feature>
<evidence type="ECO:0000256" key="4">
    <source>
        <dbReference type="ARBA" id="ARBA00023034"/>
    </source>
</evidence>
<evidence type="ECO:0000313" key="9">
    <source>
        <dbReference type="Proteomes" id="UP000077202"/>
    </source>
</evidence>
<feature type="domain" description="Exostosin GT47" evidence="7">
    <location>
        <begin position="196"/>
        <end position="440"/>
    </location>
</feature>
<comment type="similarity">
    <text evidence="2">Belongs to the glycosyltransferase 47 family.</text>
</comment>
<dbReference type="InterPro" id="IPR040911">
    <property type="entry name" value="Exostosin_GT47"/>
</dbReference>
<dbReference type="Proteomes" id="UP000077202">
    <property type="component" value="Unassembled WGS sequence"/>
</dbReference>
<proteinExistence type="inferred from homology"/>
<organism evidence="8 9">
    <name type="scientific">Marchantia polymorpha subsp. ruderalis</name>
    <dbReference type="NCBI Taxonomy" id="1480154"/>
    <lineage>
        <taxon>Eukaryota</taxon>
        <taxon>Viridiplantae</taxon>
        <taxon>Streptophyta</taxon>
        <taxon>Embryophyta</taxon>
        <taxon>Marchantiophyta</taxon>
        <taxon>Marchantiopsida</taxon>
        <taxon>Marchantiidae</taxon>
        <taxon>Marchantiales</taxon>
        <taxon>Marchantiaceae</taxon>
        <taxon>Marchantia</taxon>
    </lineage>
</organism>
<feature type="chain" id="PRO_5008052354" description="Exostosin GT47 domain-containing protein" evidence="6">
    <location>
        <begin position="20"/>
        <end position="511"/>
    </location>
</feature>
<reference evidence="8" key="1">
    <citation type="submission" date="2016-03" db="EMBL/GenBank/DDBJ databases">
        <title>Mechanisms controlling the formation of the plant cell surface in tip-growing cells are functionally conserved among land plants.</title>
        <authorList>
            <person name="Honkanen S."/>
            <person name="Jones V.A."/>
            <person name="Morieri G."/>
            <person name="Champion C."/>
            <person name="Hetherington A.J."/>
            <person name="Kelly S."/>
            <person name="Saint-Marcoux D."/>
            <person name="Proust H."/>
            <person name="Prescott H."/>
            <person name="Dolan L."/>
        </authorList>
    </citation>
    <scope>NUCLEOTIDE SEQUENCE [LARGE SCALE GENOMIC DNA]</scope>
    <source>
        <tissue evidence="8">Whole gametophyte</tissue>
    </source>
</reference>
<keyword evidence="3" id="KW-0812">Transmembrane</keyword>
<dbReference type="GO" id="GO:0016757">
    <property type="term" value="F:glycosyltransferase activity"/>
    <property type="evidence" value="ECO:0007669"/>
    <property type="project" value="InterPro"/>
</dbReference>
<keyword evidence="4" id="KW-0333">Golgi apparatus</keyword>
<comment type="caution">
    <text evidence="8">The sequence shown here is derived from an EMBL/GenBank/DDBJ whole genome shotgun (WGS) entry which is preliminary data.</text>
</comment>
<comment type="subcellular location">
    <subcellularLocation>
        <location evidence="1">Golgi apparatus membrane</location>
        <topology evidence="1">Single-pass type II membrane protein</topology>
    </subcellularLocation>
</comment>
<evidence type="ECO:0000256" key="5">
    <source>
        <dbReference type="SAM" id="MobiDB-lite"/>
    </source>
</evidence>